<dbReference type="AlphaFoldDB" id="A0A5S9NG47"/>
<dbReference type="GO" id="GO:0003700">
    <property type="term" value="F:DNA-binding transcription factor activity"/>
    <property type="evidence" value="ECO:0007669"/>
    <property type="project" value="InterPro"/>
</dbReference>
<gene>
    <name evidence="5" type="primary">bigR_1</name>
    <name evidence="5" type="ORF">STARVERO_00727</name>
</gene>
<evidence type="ECO:0000313" key="5">
    <source>
        <dbReference type="EMBL" id="CAA0088576.1"/>
    </source>
</evidence>
<dbReference type="InterPro" id="IPR036390">
    <property type="entry name" value="WH_DNA-bd_sf"/>
</dbReference>
<keyword evidence="6" id="KW-1185">Reference proteome</keyword>
<organism evidence="5 6">
    <name type="scientific">Starkeya nomas</name>
    <dbReference type="NCBI Taxonomy" id="2666134"/>
    <lineage>
        <taxon>Bacteria</taxon>
        <taxon>Pseudomonadati</taxon>
        <taxon>Pseudomonadota</taxon>
        <taxon>Alphaproteobacteria</taxon>
        <taxon>Hyphomicrobiales</taxon>
        <taxon>Xanthobacteraceae</taxon>
        <taxon>Starkeya</taxon>
    </lineage>
</organism>
<dbReference type="EMBL" id="CACSAS010000001">
    <property type="protein sequence ID" value="CAA0088576.1"/>
    <property type="molecule type" value="Genomic_DNA"/>
</dbReference>
<dbReference type="Proteomes" id="UP000433050">
    <property type="component" value="Unassembled WGS sequence"/>
</dbReference>
<evidence type="ECO:0000256" key="1">
    <source>
        <dbReference type="ARBA" id="ARBA00023015"/>
    </source>
</evidence>
<dbReference type="Gene3D" id="1.10.10.10">
    <property type="entry name" value="Winged helix-like DNA-binding domain superfamily/Winged helix DNA-binding domain"/>
    <property type="match status" value="1"/>
</dbReference>
<dbReference type="GO" id="GO:0003677">
    <property type="term" value="F:DNA binding"/>
    <property type="evidence" value="ECO:0007669"/>
    <property type="project" value="UniProtKB-KW"/>
</dbReference>
<dbReference type="PRINTS" id="PR00778">
    <property type="entry name" value="HTHARSR"/>
</dbReference>
<dbReference type="InterPro" id="IPR001845">
    <property type="entry name" value="HTH_ArsR_DNA-bd_dom"/>
</dbReference>
<keyword evidence="2" id="KW-0238">DNA-binding</keyword>
<dbReference type="InterPro" id="IPR051011">
    <property type="entry name" value="Metal_resp_trans_reg"/>
</dbReference>
<evidence type="ECO:0000256" key="2">
    <source>
        <dbReference type="ARBA" id="ARBA00023125"/>
    </source>
</evidence>
<dbReference type="SMART" id="SM00418">
    <property type="entry name" value="HTH_ARSR"/>
    <property type="match status" value="1"/>
</dbReference>
<evidence type="ECO:0000313" key="6">
    <source>
        <dbReference type="Proteomes" id="UP000433050"/>
    </source>
</evidence>
<keyword evidence="3" id="KW-0804">Transcription</keyword>
<dbReference type="PANTHER" id="PTHR43132:SF2">
    <property type="entry name" value="ARSENICAL RESISTANCE OPERON REPRESSOR ARSR-RELATED"/>
    <property type="match status" value="1"/>
</dbReference>
<dbReference type="PROSITE" id="PS50987">
    <property type="entry name" value="HTH_ARSR_2"/>
    <property type="match status" value="1"/>
</dbReference>
<reference evidence="5 6" key="1">
    <citation type="submission" date="2019-12" db="EMBL/GenBank/DDBJ databases">
        <authorList>
            <person name="Reyes-Prieto M."/>
        </authorList>
    </citation>
    <scope>NUCLEOTIDE SEQUENCE [LARGE SCALE GENOMIC DNA]</scope>
    <source>
        <strain evidence="5">HF14-78462</strain>
    </source>
</reference>
<protein>
    <submittedName>
        <fullName evidence="5">Biofilm growth-associated repressor</fullName>
    </submittedName>
</protein>
<keyword evidence="1" id="KW-0805">Transcription regulation</keyword>
<name>A0A5S9NG47_9HYPH</name>
<dbReference type="RefSeq" id="WP_144343074.1">
    <property type="nucleotide sequence ID" value="NZ_CACSAS010000001.1"/>
</dbReference>
<accession>A0A5S9NG47</accession>
<evidence type="ECO:0000259" key="4">
    <source>
        <dbReference type="PROSITE" id="PS50987"/>
    </source>
</evidence>
<evidence type="ECO:0000256" key="3">
    <source>
        <dbReference type="ARBA" id="ARBA00023163"/>
    </source>
</evidence>
<sequence>MIETLSSEVAGMKARVDEASAFLKKLSNPDRLLVACALVDGERSVRELEDLLGIRQPGLSQQLAALREAGLIVGRKEGKQVFYRLADPRVETFIITMHRLFCAPSGGEAAGQGQENHD</sequence>
<dbReference type="Pfam" id="PF01022">
    <property type="entry name" value="HTH_5"/>
    <property type="match status" value="1"/>
</dbReference>
<dbReference type="SUPFAM" id="SSF46785">
    <property type="entry name" value="Winged helix' DNA-binding domain"/>
    <property type="match status" value="1"/>
</dbReference>
<proteinExistence type="predicted"/>
<feature type="domain" description="HTH arsR-type" evidence="4">
    <location>
        <begin position="12"/>
        <end position="105"/>
    </location>
</feature>
<dbReference type="PANTHER" id="PTHR43132">
    <property type="entry name" value="ARSENICAL RESISTANCE OPERON REPRESSOR ARSR-RELATED"/>
    <property type="match status" value="1"/>
</dbReference>
<dbReference type="NCBIfam" id="NF033788">
    <property type="entry name" value="HTH_metalloreg"/>
    <property type="match status" value="1"/>
</dbReference>
<dbReference type="CDD" id="cd00090">
    <property type="entry name" value="HTH_ARSR"/>
    <property type="match status" value="1"/>
</dbReference>
<dbReference type="InterPro" id="IPR036388">
    <property type="entry name" value="WH-like_DNA-bd_sf"/>
</dbReference>
<dbReference type="InterPro" id="IPR011991">
    <property type="entry name" value="ArsR-like_HTH"/>
</dbReference>